<accession>A0A0F9NG82</accession>
<reference evidence="1" key="1">
    <citation type="journal article" date="2015" name="Nature">
        <title>Complex archaea that bridge the gap between prokaryotes and eukaryotes.</title>
        <authorList>
            <person name="Spang A."/>
            <person name="Saw J.H."/>
            <person name="Jorgensen S.L."/>
            <person name="Zaremba-Niedzwiedzka K."/>
            <person name="Martijn J."/>
            <person name="Lind A.E."/>
            <person name="van Eijk R."/>
            <person name="Schleper C."/>
            <person name="Guy L."/>
            <person name="Ettema T.J."/>
        </authorList>
    </citation>
    <scope>NUCLEOTIDE SEQUENCE</scope>
</reference>
<name>A0A0F9NG82_9ZZZZ</name>
<evidence type="ECO:0000313" key="1">
    <source>
        <dbReference type="EMBL" id="KKN16949.1"/>
    </source>
</evidence>
<comment type="caution">
    <text evidence="1">The sequence shown here is derived from an EMBL/GenBank/DDBJ whole genome shotgun (WGS) entry which is preliminary data.</text>
</comment>
<dbReference type="EMBL" id="LAZR01003568">
    <property type="protein sequence ID" value="KKN16949.1"/>
    <property type="molecule type" value="Genomic_DNA"/>
</dbReference>
<protein>
    <submittedName>
        <fullName evidence="1">Uncharacterized protein</fullName>
    </submittedName>
</protein>
<proteinExistence type="predicted"/>
<dbReference type="AlphaFoldDB" id="A0A0F9NG82"/>
<organism evidence="1">
    <name type="scientific">marine sediment metagenome</name>
    <dbReference type="NCBI Taxonomy" id="412755"/>
    <lineage>
        <taxon>unclassified sequences</taxon>
        <taxon>metagenomes</taxon>
        <taxon>ecological metagenomes</taxon>
    </lineage>
</organism>
<gene>
    <name evidence="1" type="ORF">LCGC14_0970660</name>
</gene>
<sequence>MKRLCAWCKKDLDTGKQLTDEEYKRLSEGATHGMCPDCYDKEVRKLEGLDKRK</sequence>